<dbReference type="STRING" id="10195.A0A3M7SRF5"/>
<feature type="non-terminal residue" evidence="6">
    <location>
        <position position="1"/>
    </location>
</feature>
<evidence type="ECO:0000313" key="6">
    <source>
        <dbReference type="EMBL" id="RNA38414.1"/>
    </source>
</evidence>
<keyword evidence="2 4" id="KW-0863">Zinc-finger</keyword>
<evidence type="ECO:0000256" key="1">
    <source>
        <dbReference type="ARBA" id="ARBA00022723"/>
    </source>
</evidence>
<organism evidence="6 7">
    <name type="scientific">Brachionus plicatilis</name>
    <name type="common">Marine rotifer</name>
    <name type="synonym">Brachionus muelleri</name>
    <dbReference type="NCBI Taxonomy" id="10195"/>
    <lineage>
        <taxon>Eukaryota</taxon>
        <taxon>Metazoa</taxon>
        <taxon>Spiralia</taxon>
        <taxon>Gnathifera</taxon>
        <taxon>Rotifera</taxon>
        <taxon>Eurotatoria</taxon>
        <taxon>Monogononta</taxon>
        <taxon>Pseudotrocha</taxon>
        <taxon>Ploima</taxon>
        <taxon>Brachionidae</taxon>
        <taxon>Brachionus</taxon>
    </lineage>
</organism>
<dbReference type="Pfam" id="PF01428">
    <property type="entry name" value="zf-AN1"/>
    <property type="match status" value="1"/>
</dbReference>
<proteinExistence type="predicted"/>
<dbReference type="Gene3D" id="4.10.1110.10">
    <property type="entry name" value="AN1-like Zinc finger"/>
    <property type="match status" value="1"/>
</dbReference>
<dbReference type="EMBL" id="REGN01000875">
    <property type="protein sequence ID" value="RNA38414.1"/>
    <property type="molecule type" value="Genomic_DNA"/>
</dbReference>
<keyword evidence="3" id="KW-0862">Zinc</keyword>
<evidence type="ECO:0000256" key="3">
    <source>
        <dbReference type="ARBA" id="ARBA00022833"/>
    </source>
</evidence>
<evidence type="ECO:0000313" key="7">
    <source>
        <dbReference type="Proteomes" id="UP000276133"/>
    </source>
</evidence>
<keyword evidence="7" id="KW-1185">Reference proteome</keyword>
<comment type="caution">
    <text evidence="6">The sequence shown here is derived from an EMBL/GenBank/DDBJ whole genome shotgun (WGS) entry which is preliminary data.</text>
</comment>
<accession>A0A3M7SRF5</accession>
<dbReference type="SUPFAM" id="SSF118310">
    <property type="entry name" value="AN1-like Zinc finger"/>
    <property type="match status" value="1"/>
</dbReference>
<dbReference type="InterPro" id="IPR035896">
    <property type="entry name" value="AN1-like_Znf"/>
</dbReference>
<name>A0A3M7SRF5_BRAPC</name>
<dbReference type="InterPro" id="IPR053061">
    <property type="entry name" value="AN1-type_zinc_finger"/>
</dbReference>
<evidence type="ECO:0000259" key="5">
    <source>
        <dbReference type="PROSITE" id="PS51039"/>
    </source>
</evidence>
<dbReference type="AlphaFoldDB" id="A0A3M7SRF5"/>
<reference evidence="6 7" key="1">
    <citation type="journal article" date="2018" name="Sci. Rep.">
        <title>Genomic signatures of local adaptation to the degree of environmental predictability in rotifers.</title>
        <authorList>
            <person name="Franch-Gras L."/>
            <person name="Hahn C."/>
            <person name="Garcia-Roger E.M."/>
            <person name="Carmona M.J."/>
            <person name="Serra M."/>
            <person name="Gomez A."/>
        </authorList>
    </citation>
    <scope>NUCLEOTIDE SEQUENCE [LARGE SCALE GENOMIC DNA]</scope>
    <source>
        <strain evidence="6">HYR1</strain>
    </source>
</reference>
<dbReference type="Proteomes" id="UP000276133">
    <property type="component" value="Unassembled WGS sequence"/>
</dbReference>
<dbReference type="OrthoDB" id="756206at2759"/>
<feature type="domain" description="AN1-type" evidence="5">
    <location>
        <begin position="89"/>
        <end position="136"/>
    </location>
</feature>
<dbReference type="PANTHER" id="PTHR46728">
    <property type="entry name" value="AN1-TYPE ZINC FINGER PROTEIN 4"/>
    <property type="match status" value="1"/>
</dbReference>
<evidence type="ECO:0000256" key="4">
    <source>
        <dbReference type="PROSITE-ProRule" id="PRU00449"/>
    </source>
</evidence>
<dbReference type="SMART" id="SM00154">
    <property type="entry name" value="ZnF_AN1"/>
    <property type="match status" value="1"/>
</dbReference>
<dbReference type="PANTHER" id="PTHR46728:SF1">
    <property type="entry name" value="AN1-TYPE ZINC FINGER PROTEIN 4"/>
    <property type="match status" value="1"/>
</dbReference>
<gene>
    <name evidence="6" type="ORF">BpHYR1_013463</name>
</gene>
<keyword evidence="1" id="KW-0479">Metal-binding</keyword>
<dbReference type="PROSITE" id="PS51039">
    <property type="entry name" value="ZF_AN1"/>
    <property type="match status" value="1"/>
</dbReference>
<dbReference type="GO" id="GO:0008270">
    <property type="term" value="F:zinc ion binding"/>
    <property type="evidence" value="ECO:0007669"/>
    <property type="project" value="UniProtKB-KW"/>
</dbReference>
<evidence type="ECO:0000256" key="2">
    <source>
        <dbReference type="ARBA" id="ARBA00022771"/>
    </source>
</evidence>
<protein>
    <submittedName>
        <fullName evidence="6">AN1-type zinc finger 4 isoform X1</fullName>
    </submittedName>
</protein>
<dbReference type="InterPro" id="IPR000058">
    <property type="entry name" value="Znf_AN1"/>
</dbReference>
<sequence length="155" mass="16816">ASSASILKPYQANGMVLNRSAERAYSAVKQKQLALSANDLAQPTKSSIKLPPVVNSSVNHSSTESSILIAGSSNNLNSIGLNEVKKKVTDLSRYCCYCKKKTGLASSYMCRCGNNYCTQHRNAEAHSCTFDYKTEGRKLIEQSNPLVAAPKLPKI</sequence>